<dbReference type="PROSITE" id="PS51193">
    <property type="entry name" value="HELICASE_ATP_BIND_2"/>
    <property type="match status" value="1"/>
</dbReference>
<dbReference type="InterPro" id="IPR006555">
    <property type="entry name" value="ATP-dep_Helicase_C"/>
</dbReference>
<proteinExistence type="inferred from homology"/>
<keyword evidence="5" id="KW-0378">Hydrolase</keyword>
<keyword evidence="2" id="KW-0408">Iron</keyword>
<dbReference type="AlphaFoldDB" id="A0A557RHD8"/>
<gene>
    <name evidence="12" type="ORF">FPL11_08005</name>
</gene>
<dbReference type="Proteomes" id="UP000316688">
    <property type="component" value="Unassembled WGS sequence"/>
</dbReference>
<evidence type="ECO:0000256" key="10">
    <source>
        <dbReference type="ARBA" id="ARBA00048954"/>
    </source>
</evidence>
<dbReference type="SMART" id="SM00488">
    <property type="entry name" value="DEXDc2"/>
    <property type="match status" value="1"/>
</dbReference>
<keyword evidence="2" id="KW-0479">Metal-binding</keyword>
<dbReference type="Gene3D" id="3.40.50.300">
    <property type="entry name" value="P-loop containing nucleotide triphosphate hydrolases"/>
    <property type="match status" value="2"/>
</dbReference>
<dbReference type="InterPro" id="IPR027417">
    <property type="entry name" value="P-loop_NTPase"/>
</dbReference>
<feature type="domain" description="Helicase ATP-binding" evidence="11">
    <location>
        <begin position="16"/>
        <end position="292"/>
    </location>
</feature>
<evidence type="ECO:0000256" key="6">
    <source>
        <dbReference type="ARBA" id="ARBA00022840"/>
    </source>
</evidence>
<dbReference type="EC" id="5.6.2.3" evidence="9"/>
<dbReference type="InterPro" id="IPR011545">
    <property type="entry name" value="DEAD/DEAH_box_helicase_dom"/>
</dbReference>
<dbReference type="InterPro" id="IPR006554">
    <property type="entry name" value="Helicase-like_DEXD_c2"/>
</dbReference>
<evidence type="ECO:0000313" key="13">
    <source>
        <dbReference type="Proteomes" id="UP000316688"/>
    </source>
</evidence>
<evidence type="ECO:0000256" key="8">
    <source>
        <dbReference type="ARBA" id="ARBA00038058"/>
    </source>
</evidence>
<comment type="similarity">
    <text evidence="8">Belongs to the helicase family. DinG subfamily.</text>
</comment>
<sequence>MTDDAALDRALAADGPLADLLDDYSPREEQQRMAQAVAAAIEAEDSLVVEAGTGTGKTLAYLIPALHSGKRVVISTGTRTLQDQLYHRDLPIARAALERPVRMALLKGRGNYLCLYRMERTAEEGRLETAAMADGLQKLRAWAGRTRSGDLAEAPAGSVDGRLQPRVTSTADNCLGQNCPLYSECFLMEARREAQEADVVVVNHHLLMADWALREGGYGEVLPSADVYILDEAHQLPETAARFFGATVSSRQLQDLVRDTRLEQQREAGDSPDLAEHAARVERAAAELRQALGESSRMAWADAGEAPHEAAGELAAALESLTGALAPQAPRGRGLENCHKRSDELQSSLRGFLANDTESREVAWVETRGQGFALRLTPLDVAEHFRRSRARHGQSWVLTSATLGVNGSFEHFQRRLGIDSAQTLQLDSPFDYARNTRLYLPASLPEPRDPRFDEAYLQAVEPVLEASEGRAFMLFTSHRALRNAADWLRARGWSALMVQGDAAPKQLLERFRATPGAILLGTQSFWEGVDVRGPALSCVMIDRLPFASPGDPVLQARAAWLKDQGRSSFADHQLPEAIIGLRQGVGRLIRDTADRGVLVLGDTRLISKPYGRLFRASLPPMPLVRDIEAVNDFFADQSSTSS</sequence>
<name>A0A557RHD8_9GAMM</name>
<dbReference type="SMART" id="SM00491">
    <property type="entry name" value="HELICc2"/>
    <property type="match status" value="1"/>
</dbReference>
<organism evidence="12 13">
    <name type="scientific">Spiribacter aquaticus</name>
    <dbReference type="NCBI Taxonomy" id="1935996"/>
    <lineage>
        <taxon>Bacteria</taxon>
        <taxon>Pseudomonadati</taxon>
        <taxon>Pseudomonadota</taxon>
        <taxon>Gammaproteobacteria</taxon>
        <taxon>Chromatiales</taxon>
        <taxon>Ectothiorhodospiraceae</taxon>
        <taxon>Spiribacter</taxon>
    </lineage>
</organism>
<reference evidence="12 13" key="1">
    <citation type="submission" date="2019-07" db="EMBL/GenBank/DDBJ databases">
        <title>Reclasification of Spiribacter aquaticus.</title>
        <authorList>
            <person name="Leon M.J."/>
            <person name="Sanchez-Porro C."/>
            <person name="Ventosa A."/>
        </authorList>
    </citation>
    <scope>NUCLEOTIDE SEQUENCE [LARGE SCALE GENOMIC DNA]</scope>
    <source>
        <strain evidence="12 13">SP30</strain>
    </source>
</reference>
<dbReference type="InterPro" id="IPR014001">
    <property type="entry name" value="Helicase_ATP-bd"/>
</dbReference>
<evidence type="ECO:0000256" key="7">
    <source>
        <dbReference type="ARBA" id="ARBA00023204"/>
    </source>
</evidence>
<comment type="caution">
    <text evidence="12">The sequence shown here is derived from an EMBL/GenBank/DDBJ whole genome shotgun (WGS) entry which is preliminary data.</text>
</comment>
<keyword evidence="12" id="KW-0347">Helicase</keyword>
<comment type="cofactor">
    <cofactor evidence="1">
        <name>[4Fe-4S] cluster</name>
        <dbReference type="ChEBI" id="CHEBI:49883"/>
    </cofactor>
</comment>
<dbReference type="InterPro" id="IPR045028">
    <property type="entry name" value="DinG/Rad3-like"/>
</dbReference>
<accession>A0A557RHD8</accession>
<keyword evidence="2" id="KW-0411">Iron-sulfur</keyword>
<evidence type="ECO:0000259" key="11">
    <source>
        <dbReference type="PROSITE" id="PS51193"/>
    </source>
</evidence>
<evidence type="ECO:0000256" key="3">
    <source>
        <dbReference type="ARBA" id="ARBA00022741"/>
    </source>
</evidence>
<keyword evidence="4" id="KW-0227">DNA damage</keyword>
<evidence type="ECO:0000313" key="12">
    <source>
        <dbReference type="EMBL" id="TVO64582.1"/>
    </source>
</evidence>
<dbReference type="GO" id="GO:0051539">
    <property type="term" value="F:4 iron, 4 sulfur cluster binding"/>
    <property type="evidence" value="ECO:0007669"/>
    <property type="project" value="UniProtKB-KW"/>
</dbReference>
<evidence type="ECO:0000256" key="5">
    <source>
        <dbReference type="ARBA" id="ARBA00022801"/>
    </source>
</evidence>
<dbReference type="GO" id="GO:0043139">
    <property type="term" value="F:5'-3' DNA helicase activity"/>
    <property type="evidence" value="ECO:0007669"/>
    <property type="project" value="UniProtKB-EC"/>
</dbReference>
<keyword evidence="13" id="KW-1185">Reference proteome</keyword>
<dbReference type="GO" id="GO:0006281">
    <property type="term" value="P:DNA repair"/>
    <property type="evidence" value="ECO:0007669"/>
    <property type="project" value="UniProtKB-KW"/>
</dbReference>
<dbReference type="SUPFAM" id="SSF52540">
    <property type="entry name" value="P-loop containing nucleoside triphosphate hydrolases"/>
    <property type="match status" value="1"/>
</dbReference>
<evidence type="ECO:0000256" key="1">
    <source>
        <dbReference type="ARBA" id="ARBA00001966"/>
    </source>
</evidence>
<dbReference type="SMART" id="SM00487">
    <property type="entry name" value="DEXDc"/>
    <property type="match status" value="1"/>
</dbReference>
<dbReference type="Pfam" id="PF00270">
    <property type="entry name" value="DEAD"/>
    <property type="match status" value="1"/>
</dbReference>
<dbReference type="RefSeq" id="WP_144348140.1">
    <property type="nucleotide sequence ID" value="NZ_VMKP01000003.1"/>
</dbReference>
<keyword evidence="2" id="KW-0004">4Fe-4S</keyword>
<evidence type="ECO:0000256" key="4">
    <source>
        <dbReference type="ARBA" id="ARBA00022763"/>
    </source>
</evidence>
<dbReference type="Pfam" id="PF13307">
    <property type="entry name" value="Helicase_C_2"/>
    <property type="match status" value="1"/>
</dbReference>
<dbReference type="InterPro" id="IPR014013">
    <property type="entry name" value="Helic_SF1/SF2_ATP-bd_DinG/Rad3"/>
</dbReference>
<keyword evidence="6" id="KW-0067">ATP-binding</keyword>
<dbReference type="GO" id="GO:0003676">
    <property type="term" value="F:nucleic acid binding"/>
    <property type="evidence" value="ECO:0007669"/>
    <property type="project" value="InterPro"/>
</dbReference>
<dbReference type="EMBL" id="VMKP01000003">
    <property type="protein sequence ID" value="TVO64582.1"/>
    <property type="molecule type" value="Genomic_DNA"/>
</dbReference>
<keyword evidence="7" id="KW-0234">DNA repair</keyword>
<dbReference type="PANTHER" id="PTHR11472">
    <property type="entry name" value="DNA REPAIR DEAD HELICASE RAD3/XP-D SUBFAMILY MEMBER"/>
    <property type="match status" value="1"/>
</dbReference>
<protein>
    <recommendedName>
        <fullName evidence="9">DNA 5'-3' helicase</fullName>
        <ecNumber evidence="9">5.6.2.3</ecNumber>
    </recommendedName>
</protein>
<evidence type="ECO:0000256" key="2">
    <source>
        <dbReference type="ARBA" id="ARBA00022485"/>
    </source>
</evidence>
<dbReference type="GO" id="GO:0016818">
    <property type="term" value="F:hydrolase activity, acting on acid anhydrides, in phosphorus-containing anhydrides"/>
    <property type="evidence" value="ECO:0007669"/>
    <property type="project" value="InterPro"/>
</dbReference>
<dbReference type="GO" id="GO:0005524">
    <property type="term" value="F:ATP binding"/>
    <property type="evidence" value="ECO:0007669"/>
    <property type="project" value="UniProtKB-KW"/>
</dbReference>
<comment type="catalytic activity">
    <reaction evidence="10">
        <text>ATP + H2O = ADP + phosphate + H(+)</text>
        <dbReference type="Rhea" id="RHEA:13065"/>
        <dbReference type="ChEBI" id="CHEBI:15377"/>
        <dbReference type="ChEBI" id="CHEBI:15378"/>
        <dbReference type="ChEBI" id="CHEBI:30616"/>
        <dbReference type="ChEBI" id="CHEBI:43474"/>
        <dbReference type="ChEBI" id="CHEBI:456216"/>
        <dbReference type="EC" id="5.6.2.3"/>
    </reaction>
</comment>
<evidence type="ECO:0000256" key="9">
    <source>
        <dbReference type="ARBA" id="ARBA00044969"/>
    </source>
</evidence>
<keyword evidence="3" id="KW-0547">Nucleotide-binding</keyword>
<dbReference type="PANTHER" id="PTHR11472:SF34">
    <property type="entry name" value="REGULATOR OF TELOMERE ELONGATION HELICASE 1"/>
    <property type="match status" value="1"/>
</dbReference>